<dbReference type="Pfam" id="PF05860">
    <property type="entry name" value="TPS"/>
    <property type="match status" value="1"/>
</dbReference>
<dbReference type="Proteomes" id="UP000622533">
    <property type="component" value="Unassembled WGS sequence"/>
</dbReference>
<comment type="caution">
    <text evidence="2">The sequence shown here is derived from an EMBL/GenBank/DDBJ whole genome shotgun (WGS) entry which is preliminary data.</text>
</comment>
<dbReference type="NCBIfam" id="TIGR01901">
    <property type="entry name" value="adhes_NPXG"/>
    <property type="match status" value="1"/>
</dbReference>
<proteinExistence type="predicted"/>
<reference evidence="2" key="1">
    <citation type="submission" date="2020-10" db="EMBL/GenBank/DDBJ databases">
        <authorList>
            <person name="Castelo-Branco R."/>
            <person name="Eusebio N."/>
            <person name="Adriana R."/>
            <person name="Vieira A."/>
            <person name="Brugerolle De Fraissinette N."/>
            <person name="Rezende De Castro R."/>
            <person name="Schneider M.P."/>
            <person name="Vasconcelos V."/>
            <person name="Leao P.N."/>
        </authorList>
    </citation>
    <scope>NUCLEOTIDE SEQUENCE</scope>
    <source>
        <strain evidence="2">LEGE 12446</strain>
    </source>
</reference>
<dbReference type="AlphaFoldDB" id="A0A8J6ZS51"/>
<organism evidence="2 3">
    <name type="scientific">Desmonostoc muscorum LEGE 12446</name>
    <dbReference type="NCBI Taxonomy" id="1828758"/>
    <lineage>
        <taxon>Bacteria</taxon>
        <taxon>Bacillati</taxon>
        <taxon>Cyanobacteriota</taxon>
        <taxon>Cyanophyceae</taxon>
        <taxon>Nostocales</taxon>
        <taxon>Nostocaceae</taxon>
        <taxon>Desmonostoc</taxon>
    </lineage>
</organism>
<accession>A0A8J6ZS51</accession>
<dbReference type="InterPro" id="IPR011050">
    <property type="entry name" value="Pectin_lyase_fold/virulence"/>
</dbReference>
<protein>
    <submittedName>
        <fullName evidence="2">Filamentous hemagglutinin N-terminal domain-containing protein</fullName>
    </submittedName>
</protein>
<dbReference type="SUPFAM" id="SSF51126">
    <property type="entry name" value="Pectin lyase-like"/>
    <property type="match status" value="4"/>
</dbReference>
<sequence>MIFYLIKISVKFSIVILIGIALKNSDRAIAQVIPDNTLGTNVESLNPQIDQITGGSQRGANLFHSFSEFNVGAGKSVYFQNTNGVNNILTRVTGSNSSQIFGTLGVLGKANLFLLNPNGIIFGENARLDISGSFFASTAKSLVFENGLEFNTTKKEAPPLLTINIRPGLQTATNGNITNAGNLTVNTGENLTLFGNTVTSTGTITAPGGRVEIFGDRIGLLDNAKIDVSAVGGGGRVLIGGDFQGQGAVTNATRTFIGKNVTINADAIDRGNGGRVVVWSDGSTKFYGTVSDRGGVNSGNGGFVEISGKQSLEYKGLVDTSATNGNVGTLLLDPTNIEVVDVGGETFDLNDADAFSDSDLGDDGNTKVYADALNFSFTDVILQATENITFTAPVFTFFPGVGLSAEAGDSIFVNNEIISNGGQIQLNAGTGDLLINSQIASLGGDIFLNANNNILVNNQIINQGGQIQFNTDQGDIAINSNVFAFEGDLGINTKNLIITQGLVASDNTNSQTVINVKINASESINIIGENSSLISASRGSATGSNLEIDTGTLNIQNGGTIGLLTQSQETAGNLTINARNSINVNGSSISTQNINTQKGGNISIFTEKLLVQDTGSITTLGNGGKAGNLSIQASESIDVINQGTITSAAIQENGAAGDLEIDTKNLNLQNQALVTSSSVGSKNPSGKVTVRANNSVNIETSSQLSSTSIGFGNAGELNLFTGKLTISNSGGVTSQTIGTANAGNLNIYAVDSVNLVNGGIVSTSSFGTGGAGNLYIETKNLHVVDGNSLISTTSSDTGTIYQALQNSAESEIGKQILSLPTEIREFLFESLEAANQQSGTQGNSGNLTIRATESVNITNTGGISTSGTGKAFGGTLFIDTRQLNLQNQSNIFTNTLGSGNAGFLHIRATDALAVSGNSKIYTQAEPGSTGNGGNILLQTERLAITDRADVSSATLGKGRGGDIQIQTNSFLLTNSGRVNSISEGTGNAGNIFIDITDKLQANRGEIKATSIQAGGGDININARDIRLRNSSEITTSVFNGTGGGGNIDIQSEIFVALEDSDILANADAGTGGNITINSPVFVAQFFSSGRNPGDFAQFRGNGQVDISADSRLGESGEVVIKSIDPIRNLTSLPQIPVDSEIAEGCYSPTQTQSKFVVTGRGGLPTNPKDVLTSDAVQVDWVSLKPNPENRPTASINNQTTPESIVEAAGWIINAKGEVILTANVPTIKPDSYSQQPVICSR</sequence>
<evidence type="ECO:0000313" key="3">
    <source>
        <dbReference type="Proteomes" id="UP000622533"/>
    </source>
</evidence>
<dbReference type="InterPro" id="IPR008638">
    <property type="entry name" value="FhaB/CdiA-like_TPS"/>
</dbReference>
<feature type="domain" description="Filamentous haemagglutinin FhaB/tRNA nuclease CdiA-like TPS" evidence="1">
    <location>
        <begin position="33"/>
        <end position="145"/>
    </location>
</feature>
<keyword evidence="3" id="KW-1185">Reference proteome</keyword>
<name>A0A8J6ZS51_DESMC</name>
<dbReference type="InterPro" id="IPR012334">
    <property type="entry name" value="Pectin_lyas_fold"/>
</dbReference>
<dbReference type="Gene3D" id="2.160.20.10">
    <property type="entry name" value="Single-stranded right-handed beta-helix, Pectin lyase-like"/>
    <property type="match status" value="4"/>
</dbReference>
<evidence type="ECO:0000259" key="1">
    <source>
        <dbReference type="SMART" id="SM00912"/>
    </source>
</evidence>
<dbReference type="SMART" id="SM00912">
    <property type="entry name" value="Haemagg_act"/>
    <property type="match status" value="1"/>
</dbReference>
<dbReference type="EMBL" id="JADEXS010000182">
    <property type="protein sequence ID" value="MBE9023676.1"/>
    <property type="molecule type" value="Genomic_DNA"/>
</dbReference>
<evidence type="ECO:0000313" key="2">
    <source>
        <dbReference type="EMBL" id="MBE9023676.1"/>
    </source>
</evidence>
<gene>
    <name evidence="2" type="ORF">IQ276_14925</name>
</gene>